<dbReference type="SUPFAM" id="SSF53383">
    <property type="entry name" value="PLP-dependent transferases"/>
    <property type="match status" value="1"/>
</dbReference>
<dbReference type="AlphaFoldDB" id="J4SIN2"/>
<comment type="caution">
    <text evidence="10">The sequence shown here is derived from an EMBL/GenBank/DDBJ whole genome shotgun (WGS) entry which is preliminary data.</text>
</comment>
<dbReference type="Proteomes" id="UP000006455">
    <property type="component" value="Unassembled WGS sequence"/>
</dbReference>
<dbReference type="Gene3D" id="3.90.1150.10">
    <property type="entry name" value="Aspartate Aminotransferase, domain 1"/>
    <property type="match status" value="1"/>
</dbReference>
<gene>
    <name evidence="10" type="ORF">MCOL_V206565</name>
</gene>
<dbReference type="InterPro" id="IPR000192">
    <property type="entry name" value="Aminotrans_V_dom"/>
</dbReference>
<evidence type="ECO:0000256" key="5">
    <source>
        <dbReference type="ARBA" id="ARBA00022898"/>
    </source>
</evidence>
<keyword evidence="7" id="KW-0411">Iron-sulfur</keyword>
<organism evidence="10 11">
    <name type="scientific">Mycobacterium colombiense CECT 3035</name>
    <dbReference type="NCBI Taxonomy" id="1041522"/>
    <lineage>
        <taxon>Bacteria</taxon>
        <taxon>Bacillati</taxon>
        <taxon>Actinomycetota</taxon>
        <taxon>Actinomycetes</taxon>
        <taxon>Mycobacteriales</taxon>
        <taxon>Mycobacteriaceae</taxon>
        <taxon>Mycobacterium</taxon>
        <taxon>Mycobacterium avium complex (MAC)</taxon>
    </lineage>
</organism>
<evidence type="ECO:0000256" key="3">
    <source>
        <dbReference type="ARBA" id="ARBA00022679"/>
    </source>
</evidence>
<dbReference type="InterPro" id="IPR015422">
    <property type="entry name" value="PyrdxlP-dep_Trfase_small"/>
</dbReference>
<sequence>MVFTSGASEAATLGLVGAMLGASERPNVVIGATEHKAIIAAAELGARLVGGEVRRVDVGPDGIIDLQKLSELVDGSVGVVAVMAANNETGVLGPVLEVGRVAALAGSLFFVDATQLVGKASLAVTAETADLMIFSSHKIYGPKGAGALIASRQVQKSIVPIVPGGGQERGIRGGTQNTPSIVGFGLAAELVMKEQPNDAARIHQLASDLFAALCDDIPGVELNGSDSQRLSNTLNLRFIGADAEAVMASMPDVMVSSGSACQSAVTSPSHVLLAMGMTSAAAAESLRISLGRPTTCEEINVSASAIATAVSRVRDMTAA</sequence>
<evidence type="ECO:0000256" key="7">
    <source>
        <dbReference type="ARBA" id="ARBA00023014"/>
    </source>
</evidence>
<dbReference type="EMBL" id="AFVW02000002">
    <property type="protein sequence ID" value="EJO89830.1"/>
    <property type="molecule type" value="Genomic_DNA"/>
</dbReference>
<protein>
    <submittedName>
        <fullName evidence="10">Cysteine desulfurase IscS</fullName>
    </submittedName>
</protein>
<keyword evidence="4" id="KW-0479">Metal-binding</keyword>
<evidence type="ECO:0000256" key="1">
    <source>
        <dbReference type="ARBA" id="ARBA00001933"/>
    </source>
</evidence>
<evidence type="ECO:0000256" key="2">
    <source>
        <dbReference type="ARBA" id="ARBA00006490"/>
    </source>
</evidence>
<evidence type="ECO:0000313" key="11">
    <source>
        <dbReference type="Proteomes" id="UP000006455"/>
    </source>
</evidence>
<dbReference type="Pfam" id="PF00266">
    <property type="entry name" value="Aminotran_5"/>
    <property type="match status" value="1"/>
</dbReference>
<dbReference type="PIRSF" id="PIRSF005572">
    <property type="entry name" value="NifS"/>
    <property type="match status" value="1"/>
</dbReference>
<evidence type="ECO:0000256" key="6">
    <source>
        <dbReference type="ARBA" id="ARBA00023004"/>
    </source>
</evidence>
<keyword evidence="3" id="KW-0808">Transferase</keyword>
<comment type="similarity">
    <text evidence="2">Belongs to the class-V pyridoxal-phosphate-dependent aminotransferase family. NifS/IscS subfamily.</text>
</comment>
<comment type="cofactor">
    <cofactor evidence="1">
        <name>pyridoxal 5'-phosphate</name>
        <dbReference type="ChEBI" id="CHEBI:597326"/>
    </cofactor>
</comment>
<evidence type="ECO:0000256" key="4">
    <source>
        <dbReference type="ARBA" id="ARBA00022723"/>
    </source>
</evidence>
<dbReference type="InterPro" id="IPR015421">
    <property type="entry name" value="PyrdxlP-dep_Trfase_major"/>
</dbReference>
<evidence type="ECO:0000259" key="9">
    <source>
        <dbReference type="Pfam" id="PF00266"/>
    </source>
</evidence>
<reference evidence="10 11" key="1">
    <citation type="journal article" date="2011" name="J. Bacteriol.">
        <title>Genome sequence of the Mycobacterium colombiense type strain, CECT 3035.</title>
        <authorList>
            <person name="Gonzalez-Perez M."/>
            <person name="Murcia M.I."/>
            <person name="Landsman D."/>
            <person name="Jordan I.K."/>
            <person name="Marino-Ramirez L."/>
        </authorList>
    </citation>
    <scope>NUCLEOTIDE SEQUENCE [LARGE SCALE GENOMIC DNA]</scope>
    <source>
        <strain evidence="10 11">CECT 3035</strain>
    </source>
</reference>
<dbReference type="PANTHER" id="PTHR11601:SF34">
    <property type="entry name" value="CYSTEINE DESULFURASE"/>
    <property type="match status" value="1"/>
</dbReference>
<name>J4SIN2_9MYCO</name>
<dbReference type="STRING" id="1041522.GCA_002105755_01764"/>
<dbReference type="InterPro" id="IPR016454">
    <property type="entry name" value="Cysteine_dSase"/>
</dbReference>
<keyword evidence="6" id="KW-0408">Iron</keyword>
<dbReference type="GO" id="GO:0046872">
    <property type="term" value="F:metal ion binding"/>
    <property type="evidence" value="ECO:0007669"/>
    <property type="project" value="UniProtKB-KW"/>
</dbReference>
<dbReference type="eggNOG" id="COG1104">
    <property type="taxonomic scope" value="Bacteria"/>
</dbReference>
<dbReference type="GO" id="GO:0031071">
    <property type="term" value="F:cysteine desulfurase activity"/>
    <property type="evidence" value="ECO:0007669"/>
    <property type="project" value="UniProtKB-EC"/>
</dbReference>
<proteinExistence type="inferred from homology"/>
<accession>J4SIN2</accession>
<dbReference type="PANTHER" id="PTHR11601">
    <property type="entry name" value="CYSTEINE DESULFURYLASE FAMILY MEMBER"/>
    <property type="match status" value="1"/>
</dbReference>
<dbReference type="InterPro" id="IPR015424">
    <property type="entry name" value="PyrdxlP-dep_Trfase"/>
</dbReference>
<dbReference type="GO" id="GO:0051536">
    <property type="term" value="F:iron-sulfur cluster binding"/>
    <property type="evidence" value="ECO:0007669"/>
    <property type="project" value="UniProtKB-KW"/>
</dbReference>
<evidence type="ECO:0000256" key="8">
    <source>
        <dbReference type="ARBA" id="ARBA00050776"/>
    </source>
</evidence>
<evidence type="ECO:0000313" key="10">
    <source>
        <dbReference type="EMBL" id="EJO89830.1"/>
    </source>
</evidence>
<feature type="domain" description="Aminotransferase class V" evidence="9">
    <location>
        <begin position="2"/>
        <end position="300"/>
    </location>
</feature>
<dbReference type="Gene3D" id="3.40.640.10">
    <property type="entry name" value="Type I PLP-dependent aspartate aminotransferase-like (Major domain)"/>
    <property type="match status" value="1"/>
</dbReference>
<comment type="catalytic activity">
    <reaction evidence="8">
        <text>(sulfur carrier)-H + L-cysteine = (sulfur carrier)-SH + L-alanine</text>
        <dbReference type="Rhea" id="RHEA:43892"/>
        <dbReference type="Rhea" id="RHEA-COMP:14737"/>
        <dbReference type="Rhea" id="RHEA-COMP:14739"/>
        <dbReference type="ChEBI" id="CHEBI:29917"/>
        <dbReference type="ChEBI" id="CHEBI:35235"/>
        <dbReference type="ChEBI" id="CHEBI:57972"/>
        <dbReference type="ChEBI" id="CHEBI:64428"/>
        <dbReference type="EC" id="2.8.1.7"/>
    </reaction>
</comment>
<keyword evidence="5" id="KW-0663">Pyridoxal phosphate</keyword>